<name>A0A1E3PS50_9ASCO</name>
<evidence type="ECO:0000256" key="2">
    <source>
        <dbReference type="PROSITE-ProRule" id="PRU01077"/>
    </source>
</evidence>
<dbReference type="Pfam" id="PF00620">
    <property type="entry name" value="RhoGAP"/>
    <property type="match status" value="1"/>
</dbReference>
<dbReference type="Gene3D" id="1.20.1270.60">
    <property type="entry name" value="Arfaptin homology (AH) domain/BAR domain"/>
    <property type="match status" value="1"/>
</dbReference>
<accession>A0A1E3PS50</accession>
<dbReference type="PROSITE" id="PS50238">
    <property type="entry name" value="RHOGAP"/>
    <property type="match status" value="1"/>
</dbReference>
<dbReference type="SUPFAM" id="SSF48350">
    <property type="entry name" value="GTPase activation domain, GAP"/>
    <property type="match status" value="1"/>
</dbReference>
<feature type="domain" description="F-BAR" evidence="5">
    <location>
        <begin position="12"/>
        <end position="277"/>
    </location>
</feature>
<proteinExistence type="predicted"/>
<dbReference type="EMBL" id="KV454406">
    <property type="protein sequence ID" value="ODQ68108.1"/>
    <property type="molecule type" value="Genomic_DNA"/>
</dbReference>
<evidence type="ECO:0000259" key="4">
    <source>
        <dbReference type="PROSITE" id="PS50238"/>
    </source>
</evidence>
<feature type="region of interest" description="Disordered" evidence="3">
    <location>
        <begin position="172"/>
        <end position="192"/>
    </location>
</feature>
<dbReference type="Gene3D" id="1.10.555.10">
    <property type="entry name" value="Rho GTPase activation protein"/>
    <property type="match status" value="1"/>
</dbReference>
<sequence>VPASSAKLLEDDKLKEIMISDIGAEVLLARLKQSILSCKEFANFVKKRASAEADHYQSLKKLSRQSRESIKKPECRQGTFLAQFDKVVNINDKLFDVGQSFVTKLIIMNDELVELANSTAKSRKTIKESHTRHEKLLIDAEQLAEKAKHKYDGLCEDLEKVKIGDPTKNKFGFKTTKSTPQHEEELQRKVTSADGDYKQKVLTAQRLRSELINMRRPETSKELQELTLACDAAMSFQLQRYASLHEILALNNGFVISPLKPTLPSGSTVSSNPSLKEIAAKIDNEKDFFDGVIGPGRSKRLNRPSIQYRQHPSLTKSYPSASSSFSYINGSRTTQPTTSTMTSSSSPPQSIMSASTAGARFPPGTSVSTATAATNINNNNINNSSIGPGHLLSSIPVFGTPLEEILDAEAATVPRIVFQCTQAIDNFGLEVEGIYRTSGNSKQIDEIKALFDSDSSSVDLLNPSNNLNDIHAVAAALKLYFRSLPDPLFTHELYNEFLEGAKLTDDIARRDAIHGAINQLPDANYTTLRYLIFHLHRVQEREAVNRMSAGNLGIIWGPTLLGADNENVEHMAAMGKVVETVIASAYVIFDAD</sequence>
<dbReference type="Pfam" id="PF00611">
    <property type="entry name" value="FCH"/>
    <property type="match status" value="1"/>
</dbReference>
<dbReference type="SUPFAM" id="SSF103657">
    <property type="entry name" value="BAR/IMD domain-like"/>
    <property type="match status" value="1"/>
</dbReference>
<dbReference type="PANTHER" id="PTHR23176:SF128">
    <property type="entry name" value="RHO GTPASE-ACTIVATING PROTEIN RGD1"/>
    <property type="match status" value="1"/>
</dbReference>
<dbReference type="PANTHER" id="PTHR23176">
    <property type="entry name" value="RHO/RAC/CDC GTPASE-ACTIVATING PROTEIN"/>
    <property type="match status" value="1"/>
</dbReference>
<feature type="domain" description="Rho-GAP" evidence="4">
    <location>
        <begin position="400"/>
        <end position="589"/>
    </location>
</feature>
<dbReference type="STRING" id="857566.A0A1E3PS50"/>
<dbReference type="InterPro" id="IPR008936">
    <property type="entry name" value="Rho_GTPase_activation_prot"/>
</dbReference>
<dbReference type="GO" id="GO:0005096">
    <property type="term" value="F:GTPase activator activity"/>
    <property type="evidence" value="ECO:0007669"/>
    <property type="project" value="UniProtKB-KW"/>
</dbReference>
<feature type="non-terminal residue" evidence="6">
    <location>
        <position position="592"/>
    </location>
</feature>
<evidence type="ECO:0000313" key="7">
    <source>
        <dbReference type="Proteomes" id="UP000095009"/>
    </source>
</evidence>
<evidence type="ECO:0000259" key="5">
    <source>
        <dbReference type="PROSITE" id="PS51741"/>
    </source>
</evidence>
<dbReference type="InterPro" id="IPR031160">
    <property type="entry name" value="F_BAR_dom"/>
</dbReference>
<dbReference type="AlphaFoldDB" id="A0A1E3PS50"/>
<reference evidence="6 7" key="1">
    <citation type="journal article" date="2016" name="Proc. Natl. Acad. Sci. U.S.A.">
        <title>Comparative genomics of biotechnologically important yeasts.</title>
        <authorList>
            <person name="Riley R."/>
            <person name="Haridas S."/>
            <person name="Wolfe K.H."/>
            <person name="Lopes M.R."/>
            <person name="Hittinger C.T."/>
            <person name="Goeker M."/>
            <person name="Salamov A.A."/>
            <person name="Wisecaver J.H."/>
            <person name="Long T.M."/>
            <person name="Calvey C.H."/>
            <person name="Aerts A.L."/>
            <person name="Barry K.W."/>
            <person name="Choi C."/>
            <person name="Clum A."/>
            <person name="Coughlan A.Y."/>
            <person name="Deshpande S."/>
            <person name="Douglass A.P."/>
            <person name="Hanson S.J."/>
            <person name="Klenk H.-P."/>
            <person name="LaButti K.M."/>
            <person name="Lapidus A."/>
            <person name="Lindquist E.A."/>
            <person name="Lipzen A.M."/>
            <person name="Meier-Kolthoff J.P."/>
            <person name="Ohm R.A."/>
            <person name="Otillar R.P."/>
            <person name="Pangilinan J.L."/>
            <person name="Peng Y."/>
            <person name="Rokas A."/>
            <person name="Rosa C.A."/>
            <person name="Scheuner C."/>
            <person name="Sibirny A.A."/>
            <person name="Slot J.C."/>
            <person name="Stielow J.B."/>
            <person name="Sun H."/>
            <person name="Kurtzman C.P."/>
            <person name="Blackwell M."/>
            <person name="Grigoriev I.V."/>
            <person name="Jeffries T.W."/>
        </authorList>
    </citation>
    <scope>NUCLEOTIDE SEQUENCE [LARGE SCALE GENOMIC DNA]</scope>
    <source>
        <strain evidence="6 7">DSM 6958</strain>
    </source>
</reference>
<keyword evidence="2" id="KW-0175">Coiled coil</keyword>
<gene>
    <name evidence="6" type="ORF">NADFUDRAFT_14258</name>
</gene>
<feature type="region of interest" description="Disordered" evidence="3">
    <location>
        <begin position="329"/>
        <end position="366"/>
    </location>
</feature>
<dbReference type="GO" id="GO:0007165">
    <property type="term" value="P:signal transduction"/>
    <property type="evidence" value="ECO:0007669"/>
    <property type="project" value="InterPro"/>
</dbReference>
<evidence type="ECO:0000313" key="6">
    <source>
        <dbReference type="EMBL" id="ODQ68108.1"/>
    </source>
</evidence>
<dbReference type="PROSITE" id="PS51741">
    <property type="entry name" value="F_BAR"/>
    <property type="match status" value="1"/>
</dbReference>
<keyword evidence="1" id="KW-0343">GTPase activation</keyword>
<feature type="compositionally biased region" description="Low complexity" evidence="3">
    <location>
        <begin position="329"/>
        <end position="356"/>
    </location>
</feature>
<organism evidence="6 7">
    <name type="scientific">Nadsonia fulvescens var. elongata DSM 6958</name>
    <dbReference type="NCBI Taxonomy" id="857566"/>
    <lineage>
        <taxon>Eukaryota</taxon>
        <taxon>Fungi</taxon>
        <taxon>Dikarya</taxon>
        <taxon>Ascomycota</taxon>
        <taxon>Saccharomycotina</taxon>
        <taxon>Dipodascomycetes</taxon>
        <taxon>Dipodascales</taxon>
        <taxon>Dipodascales incertae sedis</taxon>
        <taxon>Nadsonia</taxon>
    </lineage>
</organism>
<dbReference type="InterPro" id="IPR050729">
    <property type="entry name" value="Rho-GAP"/>
</dbReference>
<evidence type="ECO:0000256" key="1">
    <source>
        <dbReference type="ARBA" id="ARBA00022468"/>
    </source>
</evidence>
<keyword evidence="7" id="KW-1185">Reference proteome</keyword>
<dbReference type="Proteomes" id="UP000095009">
    <property type="component" value="Unassembled WGS sequence"/>
</dbReference>
<dbReference type="GO" id="GO:0005938">
    <property type="term" value="C:cell cortex"/>
    <property type="evidence" value="ECO:0007669"/>
    <property type="project" value="UniProtKB-ARBA"/>
</dbReference>
<evidence type="ECO:0000256" key="3">
    <source>
        <dbReference type="SAM" id="MobiDB-lite"/>
    </source>
</evidence>
<dbReference type="SMART" id="SM00055">
    <property type="entry name" value="FCH"/>
    <property type="match status" value="1"/>
</dbReference>
<dbReference type="FunFam" id="1.20.1270.60:FF:000063">
    <property type="entry name" value="Rho GTPase activator"/>
    <property type="match status" value="1"/>
</dbReference>
<dbReference type="InterPro" id="IPR027267">
    <property type="entry name" value="AH/BAR_dom_sf"/>
</dbReference>
<dbReference type="OrthoDB" id="437889at2759"/>
<protein>
    <submittedName>
        <fullName evidence="6">RhoGAP-domain-containing protein</fullName>
    </submittedName>
</protein>
<feature type="non-terminal residue" evidence="6">
    <location>
        <position position="1"/>
    </location>
</feature>
<dbReference type="InterPro" id="IPR001060">
    <property type="entry name" value="FCH_dom"/>
</dbReference>
<dbReference type="InterPro" id="IPR000198">
    <property type="entry name" value="RhoGAP_dom"/>
</dbReference>
<dbReference type="SMART" id="SM00324">
    <property type="entry name" value="RhoGAP"/>
    <property type="match status" value="1"/>
</dbReference>
<dbReference type="GO" id="GO:0005933">
    <property type="term" value="C:cellular bud"/>
    <property type="evidence" value="ECO:0007669"/>
    <property type="project" value="UniProtKB-ARBA"/>
</dbReference>